<evidence type="ECO:0008006" key="3">
    <source>
        <dbReference type="Google" id="ProtNLM"/>
    </source>
</evidence>
<dbReference type="RefSeq" id="WP_006839224.1">
    <property type="nucleotide sequence ID" value="NZ_GG667191.1"/>
</dbReference>
<gene>
    <name evidence="1" type="ORF">HMPREF0298_1931</name>
</gene>
<dbReference type="InterPro" id="IPR008767">
    <property type="entry name" value="Phage_SPP1_head-tail_adaptor"/>
</dbReference>
<keyword evidence="2" id="KW-1185">Reference proteome</keyword>
<dbReference type="Proteomes" id="UP000006196">
    <property type="component" value="Unassembled WGS sequence"/>
</dbReference>
<dbReference type="Gene3D" id="2.40.10.270">
    <property type="entry name" value="Bacteriophage SPP1 head-tail adaptor protein"/>
    <property type="match status" value="1"/>
</dbReference>
<organism evidence="1 2">
    <name type="scientific">Corynebacterium lipophiloflavum (strain ATCC 700352 / DSM 44291 / CCUG 37336 / JCM 10383 / DMMZ 1944)</name>
    <dbReference type="NCBI Taxonomy" id="525263"/>
    <lineage>
        <taxon>Bacteria</taxon>
        <taxon>Bacillati</taxon>
        <taxon>Actinomycetota</taxon>
        <taxon>Actinomycetes</taxon>
        <taxon>Mycobacteriales</taxon>
        <taxon>Corynebacteriaceae</taxon>
        <taxon>Corynebacterium</taxon>
    </lineage>
</organism>
<dbReference type="InterPro" id="IPR038666">
    <property type="entry name" value="SSP1_head-tail_sf"/>
</dbReference>
<dbReference type="Pfam" id="PF05521">
    <property type="entry name" value="Phage_HCP"/>
    <property type="match status" value="1"/>
</dbReference>
<dbReference type="eggNOG" id="ENOG5031XK4">
    <property type="taxonomic scope" value="Bacteria"/>
</dbReference>
<dbReference type="AlphaFoldDB" id="C0XU11"/>
<dbReference type="HOGENOM" id="CLU_2057418_0_0_11"/>
<sequence length="119" mass="13625">MIFTERITILRARIVDGEYGGKEEDWTNPVEIPVTFPVSVQPVGSEETESAASHQVSDKWRVFSEPPNLIEELRPTDRVRVDTWGGIELDVAARPLHWRTEFLAHTECDLEVIRGARRN</sequence>
<name>C0XU11_CORLD</name>
<dbReference type="STRING" id="525263.HMPREF0298_1931"/>
<dbReference type="OrthoDB" id="4425998at2"/>
<evidence type="ECO:0000313" key="1">
    <source>
        <dbReference type="EMBL" id="EEI16273.1"/>
    </source>
</evidence>
<proteinExistence type="predicted"/>
<accession>C0XU11</accession>
<evidence type="ECO:0000313" key="2">
    <source>
        <dbReference type="Proteomes" id="UP000006196"/>
    </source>
</evidence>
<protein>
    <recommendedName>
        <fullName evidence="3">Phage head-tail adaptor</fullName>
    </recommendedName>
</protein>
<comment type="caution">
    <text evidence="1">The sequence shown here is derived from an EMBL/GenBank/DDBJ whole genome shotgun (WGS) entry which is preliminary data.</text>
</comment>
<reference evidence="1" key="1">
    <citation type="submission" date="2009-01" db="EMBL/GenBank/DDBJ databases">
        <authorList>
            <person name="Qin X."/>
            <person name="Bachman B."/>
            <person name="Battles P."/>
            <person name="Bell A."/>
            <person name="Bess C."/>
            <person name="Bickham C."/>
            <person name="Chaboub L."/>
            <person name="Chen D."/>
            <person name="Coyle M."/>
            <person name="Deiros D.R."/>
            <person name="Dinh H."/>
            <person name="Forbes L."/>
            <person name="Fowler G."/>
            <person name="Francisco L."/>
            <person name="Fu Q."/>
            <person name="Gubbala S."/>
            <person name="Hale W."/>
            <person name="Han Y."/>
            <person name="Hemphill L."/>
            <person name="Highlander S.K."/>
            <person name="Hirani K."/>
            <person name="Hogues M."/>
            <person name="Jackson L."/>
            <person name="Jakkamsetti A."/>
            <person name="Javaid M."/>
            <person name="Jiang H."/>
            <person name="Korchina V."/>
            <person name="Kovar C."/>
            <person name="Lara F."/>
            <person name="Lee S."/>
            <person name="Mata R."/>
            <person name="Mathew T."/>
            <person name="Moen C."/>
            <person name="Morales K."/>
            <person name="Munidasa M."/>
            <person name="Nazareth L."/>
            <person name="Ngo R."/>
            <person name="Nguyen L."/>
            <person name="Okwuonu G."/>
            <person name="Ongeri F."/>
            <person name="Patil S."/>
            <person name="Petrosino J."/>
            <person name="Pham C."/>
            <person name="Pham P."/>
            <person name="Pu L.-L."/>
            <person name="Puazo M."/>
            <person name="Raj R."/>
            <person name="Reid J."/>
            <person name="Rouhana J."/>
            <person name="Saada N."/>
            <person name="Shang Y."/>
            <person name="Simmons D."/>
            <person name="Thornton R."/>
            <person name="Warren J."/>
            <person name="Weissenberger G."/>
            <person name="Zhang J."/>
            <person name="Zhang L."/>
            <person name="Zhou C."/>
            <person name="Zhu D."/>
            <person name="Muzny D."/>
            <person name="Worley K."/>
            <person name="Gibbs R."/>
        </authorList>
    </citation>
    <scope>NUCLEOTIDE SEQUENCE [LARGE SCALE GENOMIC DNA]</scope>
    <source>
        <strain evidence="1">DSM 44291</strain>
    </source>
</reference>
<dbReference type="EMBL" id="ACHJ01000159">
    <property type="protein sequence ID" value="EEI16273.1"/>
    <property type="molecule type" value="Genomic_DNA"/>
</dbReference>